<keyword evidence="3" id="KW-1185">Reference proteome</keyword>
<organism evidence="2 3">
    <name type="scientific">Streptomyces tagetis</name>
    <dbReference type="NCBI Taxonomy" id="2820809"/>
    <lineage>
        <taxon>Bacteria</taxon>
        <taxon>Bacillati</taxon>
        <taxon>Actinomycetota</taxon>
        <taxon>Actinomycetes</taxon>
        <taxon>Kitasatosporales</taxon>
        <taxon>Streptomycetaceae</taxon>
        <taxon>Streptomyces</taxon>
    </lineage>
</organism>
<feature type="compositionally biased region" description="Acidic residues" evidence="1">
    <location>
        <begin position="48"/>
        <end position="72"/>
    </location>
</feature>
<gene>
    <name evidence="2" type="ORF">J5Y05_14470</name>
</gene>
<evidence type="ECO:0000256" key="1">
    <source>
        <dbReference type="SAM" id="MobiDB-lite"/>
    </source>
</evidence>
<sequence>MQKRTLPRLAGAGWAHPYGHGPFDPYLYADGGDGDDSGSDNGDGDGGGADDDQGDDVGGTGDDDGQDDGQDDDAGKATKPKPKPPAKKPEGEDPAATIARLQKELKTANGEAAKARTSAKKAAADEARTEIVQELGKALGLIKDDKDTPPDPAALTAQIEKATAAHRETAVELAVYRGASKYGADPNALTDSRSFLNSIKGLDPEDEGFAKAVQAAIKKAVDDNPKLKAAAPAPKRTSSDFNGSGGDSGPKTIDEIRAERRKRRAG</sequence>
<dbReference type="Proteomes" id="UP000677875">
    <property type="component" value="Unassembled WGS sequence"/>
</dbReference>
<protein>
    <recommendedName>
        <fullName evidence="4">Scaffolding protein</fullName>
    </recommendedName>
</protein>
<comment type="caution">
    <text evidence="2">The sequence shown here is derived from an EMBL/GenBank/DDBJ whole genome shotgun (WGS) entry which is preliminary data.</text>
</comment>
<evidence type="ECO:0008006" key="4">
    <source>
        <dbReference type="Google" id="ProtNLM"/>
    </source>
</evidence>
<reference evidence="2" key="1">
    <citation type="submission" date="2021-04" db="EMBL/GenBank/DDBJ databases">
        <title>Genome seq and assembly of Streptomyces sp. RG38.</title>
        <authorList>
            <person name="Chhetri G."/>
        </authorList>
    </citation>
    <scope>NUCLEOTIDE SEQUENCE</scope>
    <source>
        <strain evidence="2">RG38</strain>
    </source>
</reference>
<feature type="compositionally biased region" description="Low complexity" evidence="1">
    <location>
        <begin position="227"/>
        <end position="242"/>
    </location>
</feature>
<dbReference type="EMBL" id="JAGPNL010000003">
    <property type="protein sequence ID" value="MBQ0827705.1"/>
    <property type="molecule type" value="Genomic_DNA"/>
</dbReference>
<accession>A0A940XMW3</accession>
<dbReference type="RefSeq" id="WP_210872298.1">
    <property type="nucleotide sequence ID" value="NZ_JAGPNL010000003.1"/>
</dbReference>
<evidence type="ECO:0000313" key="3">
    <source>
        <dbReference type="Proteomes" id="UP000677875"/>
    </source>
</evidence>
<name>A0A940XMW3_9ACTN</name>
<proteinExistence type="predicted"/>
<feature type="region of interest" description="Disordered" evidence="1">
    <location>
        <begin position="221"/>
        <end position="266"/>
    </location>
</feature>
<evidence type="ECO:0000313" key="2">
    <source>
        <dbReference type="EMBL" id="MBQ0827705.1"/>
    </source>
</evidence>
<feature type="region of interest" description="Disordered" evidence="1">
    <location>
        <begin position="1"/>
        <end position="127"/>
    </location>
</feature>
<dbReference type="AlphaFoldDB" id="A0A940XMW3"/>